<dbReference type="SUPFAM" id="SSF75169">
    <property type="entry name" value="DsrEFH-like"/>
    <property type="match status" value="1"/>
</dbReference>
<organism evidence="5 6">
    <name type="scientific">Vibrio fortis</name>
    <dbReference type="NCBI Taxonomy" id="212667"/>
    <lineage>
        <taxon>Bacteria</taxon>
        <taxon>Pseudomonadati</taxon>
        <taxon>Pseudomonadota</taxon>
        <taxon>Gammaproteobacteria</taxon>
        <taxon>Vibrionales</taxon>
        <taxon>Vibrionaceae</taxon>
        <taxon>Vibrio</taxon>
    </lineage>
</organism>
<comment type="function">
    <text evidence="1">Could be part of a sulfur-relay system.</text>
</comment>
<evidence type="ECO:0000313" key="5">
    <source>
        <dbReference type="EMBL" id="KDN29625.1"/>
    </source>
</evidence>
<comment type="similarity">
    <text evidence="3">Belongs to the DsrF/TusC family.</text>
</comment>
<evidence type="ECO:0000313" key="6">
    <source>
        <dbReference type="Proteomes" id="UP000027219"/>
    </source>
</evidence>
<accession>A0A066URC9</accession>
<evidence type="ECO:0000256" key="1">
    <source>
        <dbReference type="ARBA" id="ARBA00002850"/>
    </source>
</evidence>
<dbReference type="AlphaFoldDB" id="A0A066URC9"/>
<evidence type="ECO:0000256" key="2">
    <source>
        <dbReference type="ARBA" id="ARBA00004496"/>
    </source>
</evidence>
<dbReference type="RefSeq" id="WP_032550046.1">
    <property type="nucleotide sequence ID" value="NZ_JFFR01000005.1"/>
</dbReference>
<reference evidence="5 6" key="1">
    <citation type="submission" date="2014-02" db="EMBL/GenBank/DDBJ databases">
        <title>Vibrio fortis Dalian14 Genome Sequencing.</title>
        <authorList>
            <person name="Wang Y."/>
            <person name="Song L."/>
            <person name="Liu G."/>
            <person name="Ding J."/>
        </authorList>
    </citation>
    <scope>NUCLEOTIDE SEQUENCE [LARGE SCALE GENOMIC DNA]</scope>
    <source>
        <strain evidence="5 6">Dalian14</strain>
    </source>
</reference>
<comment type="subcellular location">
    <subcellularLocation>
        <location evidence="2">Cytoplasm</location>
    </subcellularLocation>
</comment>
<dbReference type="InterPro" id="IPR027396">
    <property type="entry name" value="DsrEFH-like"/>
</dbReference>
<evidence type="ECO:0000256" key="3">
    <source>
        <dbReference type="ARBA" id="ARBA00005996"/>
    </source>
</evidence>
<dbReference type="InterPro" id="IPR017462">
    <property type="entry name" value="Sulphur_relay_TusC/DsrF"/>
</dbReference>
<dbReference type="OrthoDB" id="9789418at2"/>
<dbReference type="STRING" id="212667.VFDL14_12310"/>
<dbReference type="NCBIfam" id="NF001238">
    <property type="entry name" value="PRK00211.1"/>
    <property type="match status" value="1"/>
</dbReference>
<dbReference type="PANTHER" id="PTHR38780">
    <property type="entry name" value="PROTEIN TUSC"/>
    <property type="match status" value="1"/>
</dbReference>
<dbReference type="EMBL" id="JFFR01000005">
    <property type="protein sequence ID" value="KDN29625.1"/>
    <property type="molecule type" value="Genomic_DNA"/>
</dbReference>
<sequence length="118" mass="13126">MKKLGYVFNSFPHSTASGREGLDALLAASAYTEEISVFFVGNGVTQLLEQQQPGESLSRDYIAAFKLMELYDIEQVYVCEQSLQRFGLASEQLVIDTQVLAPSTMAQQFAQCDQILTF</sequence>
<dbReference type="InterPro" id="IPR003787">
    <property type="entry name" value="Sulphur_relay_DsrE/F-like"/>
</dbReference>
<dbReference type="Gene3D" id="3.40.1260.10">
    <property type="entry name" value="DsrEFH-like"/>
    <property type="match status" value="1"/>
</dbReference>
<name>A0A066URC9_9VIBR</name>
<evidence type="ECO:0000256" key="4">
    <source>
        <dbReference type="ARBA" id="ARBA00017149"/>
    </source>
</evidence>
<proteinExistence type="inferred from homology"/>
<comment type="caution">
    <text evidence="5">The sequence shown here is derived from an EMBL/GenBank/DDBJ whole genome shotgun (WGS) entry which is preliminary data.</text>
</comment>
<dbReference type="PANTHER" id="PTHR38780:SF1">
    <property type="entry name" value="PROTEIN TUSC"/>
    <property type="match status" value="1"/>
</dbReference>
<dbReference type="GO" id="GO:0005737">
    <property type="term" value="C:cytoplasm"/>
    <property type="evidence" value="ECO:0007669"/>
    <property type="project" value="UniProtKB-SubCell"/>
</dbReference>
<dbReference type="NCBIfam" id="TIGR03010">
    <property type="entry name" value="sulf_tusC_dsrF"/>
    <property type="match status" value="1"/>
</dbReference>
<protein>
    <recommendedName>
        <fullName evidence="4">Protein TusC homolog</fullName>
    </recommendedName>
</protein>
<dbReference type="Proteomes" id="UP000027219">
    <property type="component" value="Unassembled WGS sequence"/>
</dbReference>
<gene>
    <name evidence="5" type="ORF">VFDL14_12310</name>
</gene>
<keyword evidence="6" id="KW-1185">Reference proteome</keyword>
<dbReference type="Pfam" id="PF02635">
    <property type="entry name" value="DsrE"/>
    <property type="match status" value="1"/>
</dbReference>